<protein>
    <submittedName>
        <fullName evidence="1">Uncharacterized protein</fullName>
    </submittedName>
</protein>
<gene>
    <name evidence="1" type="ORF">BHAOGJBA_4181</name>
</gene>
<reference evidence="1" key="2">
    <citation type="submission" date="2021-08" db="EMBL/GenBank/DDBJ databases">
        <authorList>
            <person name="Tani A."/>
            <person name="Ola A."/>
            <person name="Ogura Y."/>
            <person name="Katsura K."/>
            <person name="Hayashi T."/>
        </authorList>
    </citation>
    <scope>NUCLEOTIDE SEQUENCE</scope>
    <source>
        <strain evidence="1">DSM 16372</strain>
    </source>
</reference>
<dbReference type="AlphaFoldDB" id="A0AAV4ZR81"/>
<name>A0AAV4ZR81_9HYPH</name>
<evidence type="ECO:0000313" key="2">
    <source>
        <dbReference type="Proteomes" id="UP001055247"/>
    </source>
</evidence>
<proteinExistence type="predicted"/>
<reference evidence="1" key="1">
    <citation type="journal article" date="2016" name="Front. Microbiol.">
        <title>Genome Sequence of the Piezophilic, Mesophilic Sulfate-Reducing Bacterium Desulfovibrio indicus J2T.</title>
        <authorList>
            <person name="Cao J."/>
            <person name="Maignien L."/>
            <person name="Shao Z."/>
            <person name="Alain K."/>
            <person name="Jebbar M."/>
        </authorList>
    </citation>
    <scope>NUCLEOTIDE SEQUENCE</scope>
    <source>
        <strain evidence="1">DSM 16372</strain>
    </source>
</reference>
<dbReference type="Proteomes" id="UP001055247">
    <property type="component" value="Unassembled WGS sequence"/>
</dbReference>
<comment type="caution">
    <text evidence="1">The sequence shown here is derived from an EMBL/GenBank/DDBJ whole genome shotgun (WGS) entry which is preliminary data.</text>
</comment>
<accession>A0AAV4ZR81</accession>
<dbReference type="EMBL" id="BPQO01000020">
    <property type="protein sequence ID" value="GJD90639.1"/>
    <property type="molecule type" value="Genomic_DNA"/>
</dbReference>
<sequence>MTPTEIIRRCGFRHTGRTTGRRVQFVYKAPGLPSDARRAALRLVHDRRAQTFQAMVYMKDRTLVFDTADVRDVAALALAYRNWLEAPHVVARDAVRSMWTSAGGVPLPFHGPDGDWATRVDPEGTEQIANPVECWGVLYEAHRERWLRALLGAPLRSPDADYLAAAGFEPKNPHDRYASDYLLKSRPLQDCPDMRDVWSRGLLEFHLDVLTSSDGGSEYAIRVEFPAEGLWHVDRRYLDFVSSDVRDILALVVAAENWWFEREGARALPEQRLGTVPGTARDIPNFFGRPGADREWNGRTIHGRTDLHHPHETWGHVFVAWRDRWAELVLSAGDPVPCGTFSSTKCLYHPIFESDMSAVVGTGSGVCIYDGGEEQPVALLRSRGYPDLLPIGLRIVEDRLRTMPAERRRDAGVEREVLAAITCARSTHAPAPGA</sequence>
<evidence type="ECO:0000313" key="1">
    <source>
        <dbReference type="EMBL" id="GJD90639.1"/>
    </source>
</evidence>
<keyword evidence="2" id="KW-1185">Reference proteome</keyword>
<organism evidence="1 2">
    <name type="scientific">Methylobacterium hispanicum</name>
    <dbReference type="NCBI Taxonomy" id="270350"/>
    <lineage>
        <taxon>Bacteria</taxon>
        <taxon>Pseudomonadati</taxon>
        <taxon>Pseudomonadota</taxon>
        <taxon>Alphaproteobacteria</taxon>
        <taxon>Hyphomicrobiales</taxon>
        <taxon>Methylobacteriaceae</taxon>
        <taxon>Methylobacterium</taxon>
    </lineage>
</organism>